<keyword evidence="3 11" id="KW-0004">4Fe-4S</keyword>
<evidence type="ECO:0000256" key="2">
    <source>
        <dbReference type="ARBA" id="ARBA00006597"/>
    </source>
</evidence>
<dbReference type="EMBL" id="CP001992">
    <property type="protein sequence ID" value="ADI67848.1"/>
    <property type="molecule type" value="Genomic_DNA"/>
</dbReference>
<keyword evidence="10 11" id="KW-0804">Transcription</keyword>
<evidence type="ECO:0000313" key="13">
    <source>
        <dbReference type="EMBL" id="ADI67848.1"/>
    </source>
</evidence>
<dbReference type="GO" id="GO:0045892">
    <property type="term" value="P:negative regulation of DNA-templated transcription"/>
    <property type="evidence" value="ECO:0007669"/>
    <property type="project" value="TreeGrafter"/>
</dbReference>
<keyword evidence="9 11" id="KW-1015">Disulfide bond</keyword>
<dbReference type="GO" id="GO:0051539">
    <property type="term" value="F:4 iron, 4 sulfur cluster binding"/>
    <property type="evidence" value="ECO:0007669"/>
    <property type="project" value="UniProtKB-UniRule"/>
</dbReference>
<organism evidence="13 14">
    <name type="scientific">Mobiluncus curtisii (strain ATCC 43063 / DSM 2711 / V125)</name>
    <name type="common">Falcivibrio vaginalis</name>
    <dbReference type="NCBI Taxonomy" id="548479"/>
    <lineage>
        <taxon>Bacteria</taxon>
        <taxon>Bacillati</taxon>
        <taxon>Actinomycetota</taxon>
        <taxon>Actinomycetes</taxon>
        <taxon>Actinomycetales</taxon>
        <taxon>Actinomycetaceae</taxon>
        <taxon>Mobiluncus</taxon>
    </lineage>
</organism>
<evidence type="ECO:0000256" key="7">
    <source>
        <dbReference type="ARBA" id="ARBA00023015"/>
    </source>
</evidence>
<gene>
    <name evidence="11" type="primary">whiB</name>
    <name evidence="13" type="ordered locus">HMPREF0573_11529</name>
</gene>
<dbReference type="STRING" id="548479.HMPREF0573_11529"/>
<evidence type="ECO:0000256" key="6">
    <source>
        <dbReference type="ARBA" id="ARBA00023014"/>
    </source>
</evidence>
<evidence type="ECO:0000256" key="9">
    <source>
        <dbReference type="ARBA" id="ARBA00023157"/>
    </source>
</evidence>
<dbReference type="AlphaFoldDB" id="D6ZGU0"/>
<sequence>MKGKRNHARERKKMSNVTYLPAPTIESWEWQDEAACKDLGTAAFFHPDGERGGTRRRRAAQAKAICATCPVLEQCRNYALNAHEPYGIWGGMTEEERAAYWKEREAKSA</sequence>
<dbReference type="GO" id="GO:0045454">
    <property type="term" value="P:cell redox homeostasis"/>
    <property type="evidence" value="ECO:0007669"/>
    <property type="project" value="TreeGrafter"/>
</dbReference>
<keyword evidence="8 11" id="KW-0238">DNA-binding</keyword>
<keyword evidence="11" id="KW-0963">Cytoplasm</keyword>
<reference evidence="14" key="1">
    <citation type="submission" date="2010-03" db="EMBL/GenBank/DDBJ databases">
        <title>Complete sequence of Mobiluncus curtisii ATCC 43063.</title>
        <authorList>
            <person name="Muzny D."/>
            <person name="Qin X."/>
            <person name="Deng J."/>
            <person name="Jiang H."/>
            <person name="Liu Y."/>
            <person name="Qu J."/>
            <person name="Song X.-Z."/>
            <person name="Zhang L."/>
            <person name="Thornton R."/>
            <person name="Coyle M."/>
            <person name="Francisco L."/>
            <person name="Jackson L."/>
            <person name="Javaid M."/>
            <person name="Korchina V."/>
            <person name="Kovar C."/>
            <person name="Mata R."/>
            <person name="Mathew T."/>
            <person name="Ngo R."/>
            <person name="Nguyen L."/>
            <person name="Nguyen N."/>
            <person name="Okwuonu G."/>
            <person name="Ongeri F."/>
            <person name="Pham C."/>
            <person name="Simmons D."/>
            <person name="Wilczek-Boney K."/>
            <person name="Hale W."/>
            <person name="Jakkamsetti A."/>
            <person name="Pham P."/>
            <person name="Ruth R."/>
            <person name="San Lucas F."/>
            <person name="Warren J."/>
            <person name="Zhang J."/>
            <person name="Zhao Z."/>
            <person name="Zhou C."/>
            <person name="Zhu D."/>
            <person name="Lee S."/>
            <person name="Bess C."/>
            <person name="Blankenburg K."/>
            <person name="Forbes L."/>
            <person name="Fu Q."/>
            <person name="Gubbala S."/>
            <person name="Hirani K."/>
            <person name="Jayaseelan J.C."/>
            <person name="Lara F."/>
            <person name="Munidasa M."/>
            <person name="Palculict T."/>
            <person name="Patil S."/>
            <person name="Pu L.-L."/>
            <person name="Saada N."/>
            <person name="Tang L."/>
            <person name="Weissenberger G."/>
            <person name="Zhu Y."/>
            <person name="Hemphill L."/>
            <person name="Shang Y."/>
            <person name="Youmans B."/>
            <person name="Ayvaz T."/>
            <person name="Ross M."/>
            <person name="Santibanez J."/>
            <person name="Aqrawi P."/>
            <person name="Gross S."/>
            <person name="Joshi V."/>
            <person name="Fowler G."/>
            <person name="Nazareth L."/>
            <person name="Reid J."/>
            <person name="Worley K."/>
            <person name="Petrosino J."/>
            <person name="Highlander S."/>
            <person name="Gibbs R."/>
            <person name="Gibbs R."/>
        </authorList>
    </citation>
    <scope>NUCLEOTIDE SEQUENCE [LARGE SCALE GENOMIC DNA]</scope>
    <source>
        <strain evidence="14">ATCC 43063 / DSM 2711 / V125</strain>
    </source>
</reference>
<comment type="similarity">
    <text evidence="2 11">Belongs to the WhiB family.</text>
</comment>
<keyword evidence="4 11" id="KW-0479">Metal-binding</keyword>
<evidence type="ECO:0000256" key="5">
    <source>
        <dbReference type="ARBA" id="ARBA00023004"/>
    </source>
</evidence>
<feature type="binding site" evidence="11">
    <location>
        <position position="66"/>
    </location>
    <ligand>
        <name>[4Fe-4S] cluster</name>
        <dbReference type="ChEBI" id="CHEBI:49883"/>
    </ligand>
</feature>
<evidence type="ECO:0000256" key="3">
    <source>
        <dbReference type="ARBA" id="ARBA00022485"/>
    </source>
</evidence>
<feature type="binding site" evidence="11">
    <location>
        <position position="75"/>
    </location>
    <ligand>
        <name>[4Fe-4S] cluster</name>
        <dbReference type="ChEBI" id="CHEBI:49883"/>
    </ligand>
</feature>
<dbReference type="InterPro" id="IPR003482">
    <property type="entry name" value="Whib"/>
</dbReference>
<evidence type="ECO:0000256" key="11">
    <source>
        <dbReference type="HAMAP-Rule" id="MF_01479"/>
    </source>
</evidence>
<feature type="domain" description="4Fe-4S Wbl-type" evidence="12">
    <location>
        <begin position="35"/>
        <end position="99"/>
    </location>
</feature>
<evidence type="ECO:0000256" key="1">
    <source>
        <dbReference type="ARBA" id="ARBA00004496"/>
    </source>
</evidence>
<comment type="subcellular location">
    <subcellularLocation>
        <location evidence="1 11">Cytoplasm</location>
    </subcellularLocation>
</comment>
<feature type="binding site" evidence="11">
    <location>
        <position position="36"/>
    </location>
    <ligand>
        <name>[4Fe-4S] cluster</name>
        <dbReference type="ChEBI" id="CHEBI:49883"/>
    </ligand>
</feature>
<dbReference type="eggNOG" id="ENOG5032S23">
    <property type="taxonomic scope" value="Bacteria"/>
</dbReference>
<evidence type="ECO:0000256" key="4">
    <source>
        <dbReference type="ARBA" id="ARBA00022723"/>
    </source>
</evidence>
<feature type="binding site" evidence="11">
    <location>
        <position position="69"/>
    </location>
    <ligand>
        <name>[4Fe-4S] cluster</name>
        <dbReference type="ChEBI" id="CHEBI:49883"/>
    </ligand>
</feature>
<dbReference type="Proteomes" id="UP000006742">
    <property type="component" value="Chromosome"/>
</dbReference>
<evidence type="ECO:0000313" key="14">
    <source>
        <dbReference type="Proteomes" id="UP000006742"/>
    </source>
</evidence>
<dbReference type="GO" id="GO:0003677">
    <property type="term" value="F:DNA binding"/>
    <property type="evidence" value="ECO:0007669"/>
    <property type="project" value="UniProtKB-UniRule"/>
</dbReference>
<keyword evidence="6 11" id="KW-0411">Iron-sulfur</keyword>
<dbReference type="PROSITE" id="PS51674">
    <property type="entry name" value="4FE4S_WBL"/>
    <property type="match status" value="1"/>
</dbReference>
<dbReference type="Pfam" id="PF02467">
    <property type="entry name" value="Whib"/>
    <property type="match status" value="1"/>
</dbReference>
<evidence type="ECO:0000256" key="8">
    <source>
        <dbReference type="ARBA" id="ARBA00023125"/>
    </source>
</evidence>
<comment type="cofactor">
    <cofactor evidence="11">
        <name>[4Fe-4S] cluster</name>
        <dbReference type="ChEBI" id="CHEBI:49883"/>
    </cofactor>
    <text evidence="11">Binds 1 [4Fe-4S] cluster per subunit. Following nitrosylation of the [4Fe-4S] cluster binds 1 [4Fe-8(NO)] cluster per subunit.</text>
</comment>
<comment type="function">
    <text evidence="11">Acts as a transcriptional regulator. Probably redox-responsive. The apo- but not holo-form probably binds DNA.</text>
</comment>
<dbReference type="GO" id="GO:0035731">
    <property type="term" value="F:dinitrosyl-iron complex binding"/>
    <property type="evidence" value="ECO:0007669"/>
    <property type="project" value="UniProtKB-UniRule"/>
</dbReference>
<keyword evidence="7 11" id="KW-0805">Transcription regulation</keyword>
<dbReference type="InterPro" id="IPR034768">
    <property type="entry name" value="4FE4S_WBL"/>
</dbReference>
<keyword evidence="14" id="KW-1185">Reference proteome</keyword>
<evidence type="ECO:0000259" key="12">
    <source>
        <dbReference type="PROSITE" id="PS51674"/>
    </source>
</evidence>
<dbReference type="GO" id="GO:0046872">
    <property type="term" value="F:metal ion binding"/>
    <property type="evidence" value="ECO:0007669"/>
    <property type="project" value="UniProtKB-KW"/>
</dbReference>
<dbReference type="KEGG" id="mcu:HMPREF0573_11529"/>
<accession>D6ZGU0</accession>
<keyword evidence="5 11" id="KW-0408">Iron</keyword>
<protein>
    <recommendedName>
        <fullName evidence="11">Transcriptional regulator WhiB</fullName>
    </recommendedName>
</protein>
<dbReference type="GO" id="GO:0047134">
    <property type="term" value="F:protein-disulfide reductase [NAD(P)H] activity"/>
    <property type="evidence" value="ECO:0007669"/>
    <property type="project" value="TreeGrafter"/>
</dbReference>
<name>D6ZGU0_MOBCV</name>
<dbReference type="HAMAP" id="MF_01479">
    <property type="entry name" value="WhiB"/>
    <property type="match status" value="1"/>
</dbReference>
<dbReference type="GO" id="GO:0005737">
    <property type="term" value="C:cytoplasm"/>
    <property type="evidence" value="ECO:0007669"/>
    <property type="project" value="UniProtKB-SubCell"/>
</dbReference>
<evidence type="ECO:0000256" key="10">
    <source>
        <dbReference type="ARBA" id="ARBA00023163"/>
    </source>
</evidence>
<dbReference type="PANTHER" id="PTHR38839">
    <property type="entry name" value="TRANSCRIPTIONAL REGULATOR WHID-RELATED"/>
    <property type="match status" value="1"/>
</dbReference>
<comment type="PTM">
    <text evidence="11">The Fe-S cluster can be nitrosylated by nitric oxide (NO).</text>
</comment>
<comment type="PTM">
    <text evidence="11">Upon Fe-S cluster removal intramolecular disulfide bonds are formed.</text>
</comment>
<dbReference type="HOGENOM" id="CLU_106245_6_0_11"/>
<proteinExistence type="inferred from homology"/>